<dbReference type="eggNOG" id="ENOG502STJ4">
    <property type="taxonomic scope" value="Eukaryota"/>
</dbReference>
<keyword evidence="2" id="KW-0805">Transcription regulation</keyword>
<evidence type="ECO:0000256" key="1">
    <source>
        <dbReference type="ARBA" id="ARBA00004123"/>
    </source>
</evidence>
<dbReference type="Gramene" id="EOX97124">
    <property type="protein sequence ID" value="EOX97124"/>
    <property type="gene ID" value="TCM_006224"/>
</dbReference>
<dbReference type="CDD" id="cd10017">
    <property type="entry name" value="B3_DNA"/>
    <property type="match status" value="1"/>
</dbReference>
<proteinExistence type="predicted"/>
<dbReference type="EMBL" id="CM001880">
    <property type="protein sequence ID" value="EOX97124.1"/>
    <property type="molecule type" value="Genomic_DNA"/>
</dbReference>
<dbReference type="Gene3D" id="2.40.330.10">
    <property type="entry name" value="DNA-binding pseudobarrel domain"/>
    <property type="match status" value="1"/>
</dbReference>
<name>A0A061DWD8_THECC</name>
<dbReference type="InParanoid" id="A0A061DWD8"/>
<reference evidence="7 8" key="1">
    <citation type="journal article" date="2013" name="Genome Biol.">
        <title>The genome sequence of the most widely cultivated cacao type and its use to identify candidate genes regulating pod color.</title>
        <authorList>
            <person name="Motamayor J.C."/>
            <person name="Mockaitis K."/>
            <person name="Schmutz J."/>
            <person name="Haiminen N."/>
            <person name="Iii D.L."/>
            <person name="Cornejo O."/>
            <person name="Findley S.D."/>
            <person name="Zheng P."/>
            <person name="Utro F."/>
            <person name="Royaert S."/>
            <person name="Saski C."/>
            <person name="Jenkins J."/>
            <person name="Podicheti R."/>
            <person name="Zhao M."/>
            <person name="Scheffler B.E."/>
            <person name="Stack J.C."/>
            <person name="Feltus F.A."/>
            <person name="Mustiga G.M."/>
            <person name="Amores F."/>
            <person name="Phillips W."/>
            <person name="Marelli J.P."/>
            <person name="May G.D."/>
            <person name="Shapiro H."/>
            <person name="Ma J."/>
            <person name="Bustamante C.D."/>
            <person name="Schnell R.J."/>
            <person name="Main D."/>
            <person name="Gilbert D."/>
            <person name="Parida L."/>
            <person name="Kuhn D.N."/>
        </authorList>
    </citation>
    <scope>NUCLEOTIDE SEQUENCE [LARGE SCALE GENOMIC DNA]</scope>
    <source>
        <strain evidence="8">cv. Matina 1-6</strain>
    </source>
</reference>
<dbReference type="GO" id="GO:0003677">
    <property type="term" value="F:DNA binding"/>
    <property type="evidence" value="ECO:0007669"/>
    <property type="project" value="UniProtKB-KW"/>
</dbReference>
<dbReference type="GO" id="GO:0005634">
    <property type="term" value="C:nucleus"/>
    <property type="evidence" value="ECO:0007669"/>
    <property type="project" value="UniProtKB-SubCell"/>
</dbReference>
<dbReference type="InterPro" id="IPR003340">
    <property type="entry name" value="B3_DNA-bd"/>
</dbReference>
<dbReference type="InterPro" id="IPR044800">
    <property type="entry name" value="LEC2-like"/>
</dbReference>
<protein>
    <submittedName>
        <fullName evidence="7">AP2/B3-like transcriptional factor family protein, putative</fullName>
    </submittedName>
</protein>
<sequence length="171" mass="19254">MQKNRISSLNRDKSRCLAVGNIKDKLQTCLLLSSECFPMPLIKSDSFAEKKTVVSMAIIFSKILTKTDVEKRLSIPTKHLKSFPCFQGGHAVNFRAIDESGKVWPLQCSIRKGKYLKPVVFRGWVEFVRSNKLEVSDKIKFYGEPGGEYMIKVKKPVKVFGAIIAYAPAHG</sequence>
<dbReference type="SUPFAM" id="SSF101936">
    <property type="entry name" value="DNA-binding pseudobarrel domain"/>
    <property type="match status" value="1"/>
</dbReference>
<accession>A0A061DWD8</accession>
<comment type="subcellular location">
    <subcellularLocation>
        <location evidence="1">Nucleus</location>
    </subcellularLocation>
</comment>
<dbReference type="GO" id="GO:0003700">
    <property type="term" value="F:DNA-binding transcription factor activity"/>
    <property type="evidence" value="ECO:0007669"/>
    <property type="project" value="InterPro"/>
</dbReference>
<dbReference type="Proteomes" id="UP000026915">
    <property type="component" value="Chromosome 2"/>
</dbReference>
<feature type="domain" description="TF-B3" evidence="6">
    <location>
        <begin position="58"/>
        <end position="157"/>
    </location>
</feature>
<evidence type="ECO:0000256" key="5">
    <source>
        <dbReference type="ARBA" id="ARBA00023242"/>
    </source>
</evidence>
<evidence type="ECO:0000313" key="8">
    <source>
        <dbReference type="Proteomes" id="UP000026915"/>
    </source>
</evidence>
<evidence type="ECO:0000256" key="3">
    <source>
        <dbReference type="ARBA" id="ARBA00023125"/>
    </source>
</evidence>
<keyword evidence="8" id="KW-1185">Reference proteome</keyword>
<dbReference type="AlphaFoldDB" id="A0A061DWD8"/>
<keyword evidence="3" id="KW-0238">DNA-binding</keyword>
<keyword evidence="5" id="KW-0539">Nucleus</keyword>
<dbReference type="SMART" id="SM01019">
    <property type="entry name" value="B3"/>
    <property type="match status" value="1"/>
</dbReference>
<dbReference type="InterPro" id="IPR015300">
    <property type="entry name" value="DNA-bd_pseudobarrel_sf"/>
</dbReference>
<dbReference type="Pfam" id="PF02362">
    <property type="entry name" value="B3"/>
    <property type="match status" value="1"/>
</dbReference>
<evidence type="ECO:0000256" key="4">
    <source>
        <dbReference type="ARBA" id="ARBA00023163"/>
    </source>
</evidence>
<evidence type="ECO:0000313" key="7">
    <source>
        <dbReference type="EMBL" id="EOX97124.1"/>
    </source>
</evidence>
<organism evidence="7 8">
    <name type="scientific">Theobroma cacao</name>
    <name type="common">Cacao</name>
    <name type="synonym">Cocoa</name>
    <dbReference type="NCBI Taxonomy" id="3641"/>
    <lineage>
        <taxon>Eukaryota</taxon>
        <taxon>Viridiplantae</taxon>
        <taxon>Streptophyta</taxon>
        <taxon>Embryophyta</taxon>
        <taxon>Tracheophyta</taxon>
        <taxon>Spermatophyta</taxon>
        <taxon>Magnoliopsida</taxon>
        <taxon>eudicotyledons</taxon>
        <taxon>Gunneridae</taxon>
        <taxon>Pentapetalae</taxon>
        <taxon>rosids</taxon>
        <taxon>malvids</taxon>
        <taxon>Malvales</taxon>
        <taxon>Malvaceae</taxon>
        <taxon>Byttnerioideae</taxon>
        <taxon>Theobroma</taxon>
    </lineage>
</organism>
<evidence type="ECO:0000259" key="6">
    <source>
        <dbReference type="PROSITE" id="PS50863"/>
    </source>
</evidence>
<dbReference type="HOGENOM" id="CLU_1565674_0_0_1"/>
<evidence type="ECO:0000256" key="2">
    <source>
        <dbReference type="ARBA" id="ARBA00023015"/>
    </source>
</evidence>
<dbReference type="PANTHER" id="PTHR31140">
    <property type="entry name" value="B3 DOMAIN-CONTAINING TRANSCRIPTION FACTOR ABI3"/>
    <property type="match status" value="1"/>
</dbReference>
<dbReference type="PANTHER" id="PTHR31140:SF145">
    <property type="entry name" value="TF-B3 DOMAIN-CONTAINING PROTEIN"/>
    <property type="match status" value="1"/>
</dbReference>
<dbReference type="PROSITE" id="PS50863">
    <property type="entry name" value="B3"/>
    <property type="match status" value="1"/>
</dbReference>
<keyword evidence="4" id="KW-0804">Transcription</keyword>
<gene>
    <name evidence="7" type="ORF">TCM_006224</name>
</gene>